<dbReference type="Pfam" id="PF01263">
    <property type="entry name" value="Aldose_epim"/>
    <property type="match status" value="1"/>
</dbReference>
<sequence length="339" mass="37188">MTITQAEFGNYQGSPVYQYTIENAHHSQLKVLSYAATWQDFIVQDDQGEHSLVTHFDDLDDYVRTPYQVGKTVGRVAGRIGQARFNLGGQTVQLTPNEGANLIHGGDRGLQTRNFDGQFDPDGDTVNLTTTLRSSEDGFPGDLTVTVSYTLTADDVVQVTYRGQATATTLFNPTCHVYFNVADGLPINQQILTINARKLVTVDDHKVPTGIFQVTTPQSGYDFQQPQTIQAGLRQLAKATGKTEFDDCYKLDELTEPVAQLQGPHHALQLCTDRNGLIIFTANPKGAPQSAGIPSYQALAMELQVVSDAINHPGFGDIVLPAGETRSYTNQYRYLAVQN</sequence>
<proteinExistence type="inferred from homology"/>
<evidence type="ECO:0000256" key="2">
    <source>
        <dbReference type="ARBA" id="ARBA00023235"/>
    </source>
</evidence>
<dbReference type="AlphaFoldDB" id="A0A0R2NM36"/>
<gene>
    <name evidence="4" type="ORF">DY78_GL001016</name>
</gene>
<dbReference type="GO" id="GO:0030246">
    <property type="term" value="F:carbohydrate binding"/>
    <property type="evidence" value="ECO:0007669"/>
    <property type="project" value="InterPro"/>
</dbReference>
<dbReference type="InterPro" id="IPR014718">
    <property type="entry name" value="GH-type_carb-bd"/>
</dbReference>
<dbReference type="Gene3D" id="2.70.98.10">
    <property type="match status" value="1"/>
</dbReference>
<dbReference type="InterPro" id="IPR011013">
    <property type="entry name" value="Gal_mutarotase_sf_dom"/>
</dbReference>
<keyword evidence="2" id="KW-0413">Isomerase</keyword>
<evidence type="ECO:0000313" key="4">
    <source>
        <dbReference type="EMBL" id="KRO26412.1"/>
    </source>
</evidence>
<accession>A0A0R2NM36</accession>
<dbReference type="SUPFAM" id="SSF74650">
    <property type="entry name" value="Galactose mutarotase-like"/>
    <property type="match status" value="1"/>
</dbReference>
<dbReference type="Proteomes" id="UP000050920">
    <property type="component" value="Unassembled WGS sequence"/>
</dbReference>
<reference evidence="4 5" key="1">
    <citation type="journal article" date="2015" name="Genome Announc.">
        <title>Expanding the biotechnology potential of lactobacilli through comparative genomics of 213 strains and associated genera.</title>
        <authorList>
            <person name="Sun Z."/>
            <person name="Harris H.M."/>
            <person name="McCann A."/>
            <person name="Guo C."/>
            <person name="Argimon S."/>
            <person name="Zhang W."/>
            <person name="Yang X."/>
            <person name="Jeffery I.B."/>
            <person name="Cooney J.C."/>
            <person name="Kagawa T.F."/>
            <person name="Liu W."/>
            <person name="Song Y."/>
            <person name="Salvetti E."/>
            <person name="Wrobel A."/>
            <person name="Rasinkangas P."/>
            <person name="Parkhill J."/>
            <person name="Rea M.C."/>
            <person name="O'Sullivan O."/>
            <person name="Ritari J."/>
            <person name="Douillard F.P."/>
            <person name="Paul Ross R."/>
            <person name="Yang R."/>
            <person name="Briner A.E."/>
            <person name="Felis G.E."/>
            <person name="de Vos W.M."/>
            <person name="Barrangou R."/>
            <person name="Klaenhammer T.R."/>
            <person name="Caufield P.W."/>
            <person name="Cui Y."/>
            <person name="Zhang H."/>
            <person name="O'Toole P.W."/>
        </authorList>
    </citation>
    <scope>NUCLEOTIDE SEQUENCE [LARGE SCALE GENOMIC DNA]</scope>
    <source>
        <strain evidence="4 5">DSM 21115</strain>
    </source>
</reference>
<dbReference type="GO" id="GO:0033499">
    <property type="term" value="P:galactose catabolic process via UDP-galactose, Leloir pathway"/>
    <property type="evidence" value="ECO:0007669"/>
    <property type="project" value="TreeGrafter"/>
</dbReference>
<dbReference type="GO" id="GO:0005737">
    <property type="term" value="C:cytoplasm"/>
    <property type="evidence" value="ECO:0007669"/>
    <property type="project" value="TreeGrafter"/>
</dbReference>
<evidence type="ECO:0000256" key="3">
    <source>
        <dbReference type="ARBA" id="ARBA00023277"/>
    </source>
</evidence>
<dbReference type="GO" id="GO:0006006">
    <property type="term" value="P:glucose metabolic process"/>
    <property type="evidence" value="ECO:0007669"/>
    <property type="project" value="TreeGrafter"/>
</dbReference>
<dbReference type="GO" id="GO:0004034">
    <property type="term" value="F:aldose 1-epimerase activity"/>
    <property type="evidence" value="ECO:0007669"/>
    <property type="project" value="TreeGrafter"/>
</dbReference>
<dbReference type="InterPro" id="IPR008183">
    <property type="entry name" value="Aldose_1/G6P_1-epimerase"/>
</dbReference>
<comment type="similarity">
    <text evidence="1">Belongs to the aldose epimerase family.</text>
</comment>
<dbReference type="PANTHER" id="PTHR10091:SF0">
    <property type="entry name" value="GALACTOSE MUTAROTASE"/>
    <property type="match status" value="1"/>
</dbReference>
<dbReference type="InterPro" id="IPR047215">
    <property type="entry name" value="Galactose_mutarotase-like"/>
</dbReference>
<dbReference type="CDD" id="cd09019">
    <property type="entry name" value="galactose_mutarotase_like"/>
    <property type="match status" value="1"/>
</dbReference>
<keyword evidence="5" id="KW-1185">Reference proteome</keyword>
<evidence type="ECO:0000256" key="1">
    <source>
        <dbReference type="ARBA" id="ARBA00006206"/>
    </source>
</evidence>
<organism evidence="4 5">
    <name type="scientific">Lactiplantibacillus fabifermentans DSM 21115</name>
    <dbReference type="NCBI Taxonomy" id="1413187"/>
    <lineage>
        <taxon>Bacteria</taxon>
        <taxon>Bacillati</taxon>
        <taxon>Bacillota</taxon>
        <taxon>Bacilli</taxon>
        <taxon>Lactobacillales</taxon>
        <taxon>Lactobacillaceae</taxon>
        <taxon>Lactiplantibacillus</taxon>
    </lineage>
</organism>
<comment type="caution">
    <text evidence="4">The sequence shown here is derived from an EMBL/GenBank/DDBJ whole genome shotgun (WGS) entry which is preliminary data.</text>
</comment>
<keyword evidence="3" id="KW-0119">Carbohydrate metabolism</keyword>
<dbReference type="EMBL" id="AYGX02000135">
    <property type="protein sequence ID" value="KRO26412.1"/>
    <property type="molecule type" value="Genomic_DNA"/>
</dbReference>
<protein>
    <submittedName>
        <fullName evidence="4">Aldose 1-epimerase</fullName>
    </submittedName>
</protein>
<evidence type="ECO:0000313" key="5">
    <source>
        <dbReference type="Proteomes" id="UP000050920"/>
    </source>
</evidence>
<dbReference type="PANTHER" id="PTHR10091">
    <property type="entry name" value="ALDOSE-1-EPIMERASE"/>
    <property type="match status" value="1"/>
</dbReference>
<dbReference type="RefSeq" id="WP_024623828.1">
    <property type="nucleotide sequence ID" value="NZ_AYGX02000135.1"/>
</dbReference>
<name>A0A0R2NM36_9LACO</name>